<dbReference type="AlphaFoldDB" id="A0A9P9IVG9"/>
<evidence type="ECO:0000256" key="2">
    <source>
        <dbReference type="ARBA" id="ARBA00022603"/>
    </source>
</evidence>
<dbReference type="InterPro" id="IPR029063">
    <property type="entry name" value="SAM-dependent_MTases_sf"/>
</dbReference>
<dbReference type="EMBL" id="JAGMWT010000003">
    <property type="protein sequence ID" value="KAH7132289.1"/>
    <property type="molecule type" value="Genomic_DNA"/>
</dbReference>
<evidence type="ECO:0000256" key="3">
    <source>
        <dbReference type="ARBA" id="ARBA00022679"/>
    </source>
</evidence>
<keyword evidence="2 5" id="KW-0489">Methyltransferase</keyword>
<dbReference type="InterPro" id="IPR051419">
    <property type="entry name" value="Lys/N-term_MeTrsfase_sf"/>
</dbReference>
<evidence type="ECO:0000313" key="5">
    <source>
        <dbReference type="EMBL" id="KAH7132289.1"/>
    </source>
</evidence>
<evidence type="ECO:0000256" key="1">
    <source>
        <dbReference type="ARBA" id="ARBA00008361"/>
    </source>
</evidence>
<gene>
    <name evidence="5" type="ORF">B0J11DRAFT_521344</name>
</gene>
<dbReference type="CDD" id="cd02440">
    <property type="entry name" value="AdoMet_MTases"/>
    <property type="match status" value="1"/>
</dbReference>
<dbReference type="Pfam" id="PF13847">
    <property type="entry name" value="Methyltransf_31"/>
    <property type="match status" value="1"/>
</dbReference>
<dbReference type="PANTHER" id="PTHR12176">
    <property type="entry name" value="SAM-DEPENDENT METHYLTRANSFERASE SUPERFAMILY PROTEIN"/>
    <property type="match status" value="1"/>
</dbReference>
<dbReference type="Proteomes" id="UP000700596">
    <property type="component" value="Unassembled WGS sequence"/>
</dbReference>
<keyword evidence="6" id="KW-1185">Reference proteome</keyword>
<organism evidence="5 6">
    <name type="scientific">Dendryphion nanum</name>
    <dbReference type="NCBI Taxonomy" id="256645"/>
    <lineage>
        <taxon>Eukaryota</taxon>
        <taxon>Fungi</taxon>
        <taxon>Dikarya</taxon>
        <taxon>Ascomycota</taxon>
        <taxon>Pezizomycotina</taxon>
        <taxon>Dothideomycetes</taxon>
        <taxon>Pleosporomycetidae</taxon>
        <taxon>Pleosporales</taxon>
        <taxon>Torulaceae</taxon>
        <taxon>Dendryphion</taxon>
    </lineage>
</organism>
<comment type="similarity">
    <text evidence="1">Belongs to the methyltransferase superfamily.</text>
</comment>
<reference evidence="5" key="1">
    <citation type="journal article" date="2021" name="Nat. Commun.">
        <title>Genetic determinants of endophytism in the Arabidopsis root mycobiome.</title>
        <authorList>
            <person name="Mesny F."/>
            <person name="Miyauchi S."/>
            <person name="Thiergart T."/>
            <person name="Pickel B."/>
            <person name="Atanasova L."/>
            <person name="Karlsson M."/>
            <person name="Huettel B."/>
            <person name="Barry K.W."/>
            <person name="Haridas S."/>
            <person name="Chen C."/>
            <person name="Bauer D."/>
            <person name="Andreopoulos W."/>
            <person name="Pangilinan J."/>
            <person name="LaButti K."/>
            <person name="Riley R."/>
            <person name="Lipzen A."/>
            <person name="Clum A."/>
            <person name="Drula E."/>
            <person name="Henrissat B."/>
            <person name="Kohler A."/>
            <person name="Grigoriev I.V."/>
            <person name="Martin F.M."/>
            <person name="Hacquard S."/>
        </authorList>
    </citation>
    <scope>NUCLEOTIDE SEQUENCE</scope>
    <source>
        <strain evidence="5">MPI-CAGE-CH-0243</strain>
    </source>
</reference>
<dbReference type="GO" id="GO:0032259">
    <property type="term" value="P:methylation"/>
    <property type="evidence" value="ECO:0007669"/>
    <property type="project" value="UniProtKB-KW"/>
</dbReference>
<feature type="domain" description="Methyltransferase" evidence="4">
    <location>
        <begin position="57"/>
        <end position="172"/>
    </location>
</feature>
<dbReference type="InterPro" id="IPR025714">
    <property type="entry name" value="Methyltranfer_dom"/>
</dbReference>
<keyword evidence="3" id="KW-0808">Transferase</keyword>
<accession>A0A9P9IVG9</accession>
<dbReference type="PANTHER" id="PTHR12176:SF80">
    <property type="entry name" value="EEF1A LYSINE METHYLTRANSFERASE 4"/>
    <property type="match status" value="1"/>
</dbReference>
<dbReference type="Gene3D" id="3.40.50.150">
    <property type="entry name" value="Vaccinia Virus protein VP39"/>
    <property type="match status" value="1"/>
</dbReference>
<name>A0A9P9IVG9_9PLEO</name>
<evidence type="ECO:0000313" key="6">
    <source>
        <dbReference type="Proteomes" id="UP000700596"/>
    </source>
</evidence>
<dbReference type="SUPFAM" id="SSF53335">
    <property type="entry name" value="S-adenosyl-L-methionine-dependent methyltransferases"/>
    <property type="match status" value="1"/>
</dbReference>
<protein>
    <submittedName>
        <fullName evidence="5">S-adenosyl-L-methionine-dependent methyltransferase</fullName>
    </submittedName>
</protein>
<dbReference type="GO" id="GO:0008168">
    <property type="term" value="F:methyltransferase activity"/>
    <property type="evidence" value="ECO:0007669"/>
    <property type="project" value="UniProtKB-KW"/>
</dbReference>
<evidence type="ECO:0000259" key="4">
    <source>
        <dbReference type="Pfam" id="PF13847"/>
    </source>
</evidence>
<comment type="caution">
    <text evidence="5">The sequence shown here is derived from an EMBL/GenBank/DDBJ whole genome shotgun (WGS) entry which is preliminary data.</text>
</comment>
<dbReference type="OrthoDB" id="411785at2759"/>
<sequence>MADAKTLEELAHPDYWDNRYQNSPDGATFEWFKSFESLEPLLPAHLPKPSENGQAPRILHLGCGNSTLPIALDTLGYKNQVCVDFSAVVIQDMATRFAEKDGIEWKVVDVRHMDDVKDGDFQVAIDKGTLDSMISGSLWDPPEIVKTNTRSYIDEVVRVLRPDGVFIYITYRQPHFVKPQLIRDGIWDLTVMKLNKDAGSFDYFAYIMTKR</sequence>
<proteinExistence type="inferred from homology"/>